<protein>
    <submittedName>
        <fullName evidence="2">RNA polymerase ECF-type sigma factor</fullName>
    </submittedName>
</protein>
<feature type="compositionally biased region" description="Gly residues" evidence="1">
    <location>
        <begin position="141"/>
        <end position="150"/>
    </location>
</feature>
<gene>
    <name evidence="2" type="ORF">AVDCRST_MAG41-140</name>
</gene>
<feature type="compositionally biased region" description="Basic and acidic residues" evidence="1">
    <location>
        <begin position="115"/>
        <end position="124"/>
    </location>
</feature>
<feature type="compositionally biased region" description="Basic residues" evidence="1">
    <location>
        <begin position="73"/>
        <end position="83"/>
    </location>
</feature>
<evidence type="ECO:0000256" key="1">
    <source>
        <dbReference type="SAM" id="MobiDB-lite"/>
    </source>
</evidence>
<evidence type="ECO:0000313" key="2">
    <source>
        <dbReference type="EMBL" id="CAA9214559.1"/>
    </source>
</evidence>
<feature type="non-terminal residue" evidence="2">
    <location>
        <position position="1"/>
    </location>
</feature>
<name>A0A6J4H8K8_9ACTN</name>
<sequence length="184" mass="18774">DGSPAAAGRPRGGGRGADQGAVRRPRPGPARVRRPADRRPRRRRGRRAGDAGTGVAQPGRGDERARLGAGLAVHRRPEHRHRPGPGPGRPPAGGGRLRRRAGRRRRPGRPGGRLGGRDGRDGRAEPGAPLGHRGDLLPGPYRGGGGGGAGHPARDGEVPLLLRPAGAAGADRAEIDEAAGGGAM</sequence>
<proteinExistence type="predicted"/>
<dbReference type="AlphaFoldDB" id="A0A6J4H8K8"/>
<organism evidence="2">
    <name type="scientific">uncultured Mycobacteriales bacterium</name>
    <dbReference type="NCBI Taxonomy" id="581187"/>
    <lineage>
        <taxon>Bacteria</taxon>
        <taxon>Bacillati</taxon>
        <taxon>Actinomycetota</taxon>
        <taxon>Actinomycetes</taxon>
        <taxon>Mycobacteriales</taxon>
        <taxon>environmental samples</taxon>
    </lineage>
</organism>
<dbReference type="EMBL" id="CADCTP010000015">
    <property type="protein sequence ID" value="CAA9214559.1"/>
    <property type="molecule type" value="Genomic_DNA"/>
</dbReference>
<feature type="region of interest" description="Disordered" evidence="1">
    <location>
        <begin position="1"/>
        <end position="184"/>
    </location>
</feature>
<reference evidence="2" key="1">
    <citation type="submission" date="2020-02" db="EMBL/GenBank/DDBJ databases">
        <authorList>
            <person name="Meier V. D."/>
        </authorList>
    </citation>
    <scope>NUCLEOTIDE SEQUENCE</scope>
    <source>
        <strain evidence="2">AVDCRST_MAG41</strain>
    </source>
</reference>
<feature type="non-terminal residue" evidence="2">
    <location>
        <position position="184"/>
    </location>
</feature>
<feature type="compositionally biased region" description="Basic residues" evidence="1">
    <location>
        <begin position="96"/>
        <end position="108"/>
    </location>
</feature>
<accession>A0A6J4H8K8</accession>